<dbReference type="Proteomes" id="UP000653156">
    <property type="component" value="Chromosome"/>
</dbReference>
<accession>A0A892ZIL2</accession>
<dbReference type="AlphaFoldDB" id="A0A892ZIL2"/>
<evidence type="ECO:0000313" key="2">
    <source>
        <dbReference type="Proteomes" id="UP000653156"/>
    </source>
</evidence>
<keyword evidence="2" id="KW-1185">Reference proteome</keyword>
<proteinExistence type="predicted"/>
<evidence type="ECO:0000313" key="1">
    <source>
        <dbReference type="EMBL" id="QRQ82772.1"/>
    </source>
</evidence>
<name>A0A892ZIL2_9NEIS</name>
<gene>
    <name evidence="1" type="ORF">JQU52_05150</name>
</gene>
<dbReference type="RefSeq" id="WP_230340061.1">
    <property type="nucleotide sequence ID" value="NZ_CP069798.1"/>
</dbReference>
<dbReference type="KEGG" id="ptes:JQU52_05150"/>
<sequence length="87" mass="9835">MMDGKQEPGDWQPVCRASGDCRLQASSEADVKGFKATLPAQWQAYPFACIQNVAMAFCRVRNQDRRAYWLFTLVGGQTTPIPLNRLR</sequence>
<reference evidence="1" key="1">
    <citation type="submission" date="2021-02" db="EMBL/GenBank/DDBJ databases">
        <title>Neisseriaceae sp. 26B isolated from the cloaca of a Common Toad-headed Turtle (Mesoclemmys nasuta).</title>
        <authorList>
            <person name="Spergser J."/>
            <person name="Busse H.-J."/>
        </authorList>
    </citation>
    <scope>NUCLEOTIDE SEQUENCE</scope>
    <source>
        <strain evidence="1">26B</strain>
    </source>
</reference>
<organism evidence="1 2">
    <name type="scientific">Paralysiella testudinis</name>
    <dbReference type="NCBI Taxonomy" id="2809020"/>
    <lineage>
        <taxon>Bacteria</taxon>
        <taxon>Pseudomonadati</taxon>
        <taxon>Pseudomonadota</taxon>
        <taxon>Betaproteobacteria</taxon>
        <taxon>Neisseriales</taxon>
        <taxon>Neisseriaceae</taxon>
        <taxon>Paralysiella</taxon>
    </lineage>
</organism>
<protein>
    <submittedName>
        <fullName evidence="1">Uncharacterized protein</fullName>
    </submittedName>
</protein>
<dbReference type="EMBL" id="CP069798">
    <property type="protein sequence ID" value="QRQ82772.1"/>
    <property type="molecule type" value="Genomic_DNA"/>
</dbReference>